<evidence type="ECO:0000256" key="9">
    <source>
        <dbReference type="PIRNR" id="PIRNR000124"/>
    </source>
</evidence>
<dbReference type="PANTHER" id="PTHR43750">
    <property type="entry name" value="UDP-GLUCOSE 6-DEHYDROGENASE TUAD"/>
    <property type="match status" value="1"/>
</dbReference>
<evidence type="ECO:0000256" key="3">
    <source>
        <dbReference type="ARBA" id="ARBA00012954"/>
    </source>
</evidence>
<feature type="active site" description="Nucleophile" evidence="10">
    <location>
        <position position="266"/>
    </location>
</feature>
<dbReference type="SMART" id="SM00984">
    <property type="entry name" value="UDPG_MGDP_dh_C"/>
    <property type="match status" value="1"/>
</dbReference>
<feature type="binding site" evidence="11">
    <location>
        <position position="263"/>
    </location>
    <ligand>
        <name>substrate</name>
    </ligand>
</feature>
<feature type="binding site" evidence="12">
    <location>
        <position position="121"/>
    </location>
    <ligand>
        <name>NAD(+)</name>
        <dbReference type="ChEBI" id="CHEBI:57540"/>
    </ligand>
</feature>
<evidence type="ECO:0000259" key="13">
    <source>
        <dbReference type="SMART" id="SM00984"/>
    </source>
</evidence>
<evidence type="ECO:0000256" key="1">
    <source>
        <dbReference type="ARBA" id="ARBA00004701"/>
    </source>
</evidence>
<dbReference type="PIRSF" id="PIRSF000124">
    <property type="entry name" value="UDPglc_GDPman_dh"/>
    <property type="match status" value="1"/>
</dbReference>
<dbReference type="Pfam" id="PF03721">
    <property type="entry name" value="UDPG_MGDP_dh_N"/>
    <property type="match status" value="1"/>
</dbReference>
<dbReference type="GO" id="GO:0000271">
    <property type="term" value="P:polysaccharide biosynthetic process"/>
    <property type="evidence" value="ECO:0007669"/>
    <property type="project" value="InterPro"/>
</dbReference>
<feature type="binding site" evidence="11">
    <location>
        <begin position="255"/>
        <end position="259"/>
    </location>
    <ligand>
        <name>substrate</name>
    </ligand>
</feature>
<accession>A0A938WQN7</accession>
<feature type="domain" description="UDP-glucose/GDP-mannose dehydrogenase C-terminal" evidence="13">
    <location>
        <begin position="321"/>
        <end position="423"/>
    </location>
</feature>
<feature type="binding site" evidence="12">
    <location>
        <position position="269"/>
    </location>
    <ligand>
        <name>NAD(+)</name>
        <dbReference type="ChEBI" id="CHEBI:57540"/>
    </ligand>
</feature>
<dbReference type="AlphaFoldDB" id="A0A938WQN7"/>
<dbReference type="InterPro" id="IPR001732">
    <property type="entry name" value="UDP-Glc/GDP-Man_DH_N"/>
</dbReference>
<feature type="binding site" evidence="12">
    <location>
        <position position="30"/>
    </location>
    <ligand>
        <name>NAD(+)</name>
        <dbReference type="ChEBI" id="CHEBI:57540"/>
    </ligand>
</feature>
<comment type="catalytic activity">
    <reaction evidence="7 9">
        <text>UDP-alpha-D-glucose + 2 NAD(+) + H2O = UDP-alpha-D-glucuronate + 2 NADH + 3 H(+)</text>
        <dbReference type="Rhea" id="RHEA:23596"/>
        <dbReference type="ChEBI" id="CHEBI:15377"/>
        <dbReference type="ChEBI" id="CHEBI:15378"/>
        <dbReference type="ChEBI" id="CHEBI:57540"/>
        <dbReference type="ChEBI" id="CHEBI:57945"/>
        <dbReference type="ChEBI" id="CHEBI:58052"/>
        <dbReference type="ChEBI" id="CHEBI:58885"/>
        <dbReference type="EC" id="1.1.1.22"/>
    </reaction>
</comment>
<dbReference type="InterPro" id="IPR028357">
    <property type="entry name" value="UDPglc_DH_bac"/>
</dbReference>
<feature type="binding site" evidence="11">
    <location>
        <position position="210"/>
    </location>
    <ligand>
        <name>substrate</name>
    </ligand>
</feature>
<dbReference type="InterPro" id="IPR008927">
    <property type="entry name" value="6-PGluconate_DH-like_C_sf"/>
</dbReference>
<dbReference type="PANTHER" id="PTHR43750:SF3">
    <property type="entry name" value="UDP-GLUCOSE 6-DEHYDROGENASE TUAD"/>
    <property type="match status" value="1"/>
</dbReference>
<dbReference type="EMBL" id="JACJJG010000002">
    <property type="protein sequence ID" value="MBM6672428.1"/>
    <property type="molecule type" value="Genomic_DNA"/>
</dbReference>
<evidence type="ECO:0000256" key="2">
    <source>
        <dbReference type="ARBA" id="ARBA00006601"/>
    </source>
</evidence>
<reference evidence="14" key="2">
    <citation type="journal article" date="2021" name="Sci. Rep.">
        <title>The distribution of antibiotic resistance genes in chicken gut microbiota commensals.</title>
        <authorList>
            <person name="Juricova H."/>
            <person name="Matiasovicova J."/>
            <person name="Kubasova T."/>
            <person name="Cejkova D."/>
            <person name="Rychlik I."/>
        </authorList>
    </citation>
    <scope>NUCLEOTIDE SEQUENCE</scope>
    <source>
        <strain evidence="14">An824</strain>
    </source>
</reference>
<dbReference type="Gene3D" id="1.20.5.100">
    <property type="entry name" value="Cytochrome c1, transmembrane anchor, C-terminal"/>
    <property type="match status" value="1"/>
</dbReference>
<dbReference type="GO" id="GO:0003979">
    <property type="term" value="F:UDP-glucose 6-dehydrogenase activity"/>
    <property type="evidence" value="ECO:0007669"/>
    <property type="project" value="UniProtKB-EC"/>
</dbReference>
<evidence type="ECO:0000256" key="12">
    <source>
        <dbReference type="PIRSR" id="PIRSR500134-3"/>
    </source>
</evidence>
<evidence type="ECO:0000256" key="7">
    <source>
        <dbReference type="ARBA" id="ARBA00047473"/>
    </source>
</evidence>
<feature type="binding site" evidence="11">
    <location>
        <position position="328"/>
    </location>
    <ligand>
        <name>substrate</name>
    </ligand>
</feature>
<comment type="similarity">
    <text evidence="2 9">Belongs to the UDP-glucose/GDP-mannose dehydrogenase family.</text>
</comment>
<evidence type="ECO:0000256" key="8">
    <source>
        <dbReference type="ARBA" id="ARBA00053241"/>
    </source>
</evidence>
<dbReference type="Gene3D" id="3.40.50.720">
    <property type="entry name" value="NAD(P)-binding Rossmann-like Domain"/>
    <property type="match status" value="2"/>
</dbReference>
<evidence type="ECO:0000256" key="4">
    <source>
        <dbReference type="ARBA" id="ARBA00015132"/>
    </source>
</evidence>
<evidence type="ECO:0000256" key="10">
    <source>
        <dbReference type="PIRSR" id="PIRSR500134-1"/>
    </source>
</evidence>
<reference evidence="14" key="1">
    <citation type="submission" date="2020-08" db="EMBL/GenBank/DDBJ databases">
        <authorList>
            <person name="Cejkova D."/>
            <person name="Kubasova T."/>
            <person name="Jahodarova E."/>
            <person name="Rychlik I."/>
        </authorList>
    </citation>
    <scope>NUCLEOTIDE SEQUENCE</scope>
    <source>
        <strain evidence="14">An824</strain>
    </source>
</reference>
<dbReference type="RefSeq" id="WP_021947411.1">
    <property type="nucleotide sequence ID" value="NZ_JACJJG010000002.1"/>
</dbReference>
<keyword evidence="6 9" id="KW-0520">NAD</keyword>
<dbReference type="GO" id="GO:0051287">
    <property type="term" value="F:NAD binding"/>
    <property type="evidence" value="ECO:0007669"/>
    <property type="project" value="InterPro"/>
</dbReference>
<dbReference type="Proteomes" id="UP000706891">
    <property type="component" value="Unassembled WGS sequence"/>
</dbReference>
<dbReference type="InterPro" id="IPR036291">
    <property type="entry name" value="NAD(P)-bd_dom_sf"/>
</dbReference>
<feature type="binding site" evidence="12">
    <location>
        <position position="158"/>
    </location>
    <ligand>
        <name>NAD(+)</name>
        <dbReference type="ChEBI" id="CHEBI:57540"/>
    </ligand>
</feature>
<sequence>MNIAIVGTGYVGLVSGACFAETGATVTCVDVDENKIEALKKGIIPIYEPGLDELVVKNVRAGRLKFSTCLPDIINEQEIVFTAVGTPPDEDGSADLKYVLQVAKTIGENLNRYLVVVTKSTVPVGTSRKVYTAIKKELDKRGVDVQFDVASNPEFLKEGNAIKDFMSPDRVVIGVESERAKKILTKLYKPFLINNFRVIFMDIPSAEMTKYAANSMLATRISFMNDIANLCELVGADVNKVRAGIGSDTRIGRKFLYAGCGYGGSCFPKDVKALIKTADDNGYSLEVLKAVERVNERQKGVMFEKLKRSFNGESLAGKKIALWGLAFKPETDDMRESTALVVMKKLLDEGCIVTAYDPEAMKECKRIMGDSIIYCNDMYEAVNGADALLLLTEWKEFRLPDWEAIGRSMNRKLVLDGRNIYDKEDLNEHGFEYHCIGK</sequence>
<dbReference type="Pfam" id="PF03720">
    <property type="entry name" value="UDPG_MGDP_dh_C"/>
    <property type="match status" value="1"/>
</dbReference>
<dbReference type="InterPro" id="IPR036220">
    <property type="entry name" value="UDP-Glc/GDP-Man_DH_C_sf"/>
</dbReference>
<dbReference type="Pfam" id="PF00984">
    <property type="entry name" value="UDPG_MGDP_dh"/>
    <property type="match status" value="1"/>
</dbReference>
<dbReference type="PIRSF" id="PIRSF500134">
    <property type="entry name" value="UDPglc_DH_bac"/>
    <property type="match status" value="1"/>
</dbReference>
<dbReference type="NCBIfam" id="TIGR03026">
    <property type="entry name" value="NDP-sugDHase"/>
    <property type="match status" value="1"/>
</dbReference>
<protein>
    <recommendedName>
        <fullName evidence="4 9">UDP-glucose 6-dehydrogenase</fullName>
        <ecNumber evidence="3 9">1.1.1.22</ecNumber>
    </recommendedName>
</protein>
<keyword evidence="15" id="KW-1185">Reference proteome</keyword>
<feature type="binding site" evidence="12">
    <location>
        <position position="86"/>
    </location>
    <ligand>
        <name>NAD(+)</name>
        <dbReference type="ChEBI" id="CHEBI:57540"/>
    </ligand>
</feature>
<evidence type="ECO:0000256" key="11">
    <source>
        <dbReference type="PIRSR" id="PIRSR500134-2"/>
    </source>
</evidence>
<dbReference type="SUPFAM" id="SSF51735">
    <property type="entry name" value="NAD(P)-binding Rossmann-fold domains"/>
    <property type="match status" value="1"/>
</dbReference>
<feature type="binding site" evidence="12">
    <location>
        <position position="335"/>
    </location>
    <ligand>
        <name>NAD(+)</name>
        <dbReference type="ChEBI" id="CHEBI:57540"/>
    </ligand>
</feature>
<dbReference type="SUPFAM" id="SSF52413">
    <property type="entry name" value="UDP-glucose/GDP-mannose dehydrogenase C-terminal domain"/>
    <property type="match status" value="1"/>
</dbReference>
<evidence type="ECO:0000256" key="5">
    <source>
        <dbReference type="ARBA" id="ARBA00023002"/>
    </source>
</evidence>
<dbReference type="SUPFAM" id="SSF48179">
    <property type="entry name" value="6-phosphogluconate dehydrogenase C-terminal domain-like"/>
    <property type="match status" value="1"/>
</dbReference>
<evidence type="ECO:0000313" key="15">
    <source>
        <dbReference type="Proteomes" id="UP000706891"/>
    </source>
</evidence>
<name>A0A938WQN7_9BACT</name>
<gene>
    <name evidence="14" type="ORF">H6A34_00785</name>
</gene>
<organism evidence="14 15">
    <name type="scientific">Marseilla massiliensis</name>
    <dbReference type="NCBI Taxonomy" id="1841864"/>
    <lineage>
        <taxon>Bacteria</taxon>
        <taxon>Pseudomonadati</taxon>
        <taxon>Bacteroidota</taxon>
        <taxon>Bacteroidia</taxon>
        <taxon>Bacteroidales</taxon>
        <taxon>Prevotellaceae</taxon>
        <taxon>Marseilla</taxon>
    </lineage>
</organism>
<dbReference type="EC" id="1.1.1.22" evidence="3 9"/>
<comment type="function">
    <text evidence="8">Catalyzes the conversion of UDP-glucose into UDP-glucuronate, one of the precursors of teichuronic acid.</text>
</comment>
<dbReference type="FunFam" id="1.20.5.100:FF:000001">
    <property type="entry name" value="UDP-glucose 6-dehydrogenase"/>
    <property type="match status" value="1"/>
</dbReference>
<evidence type="ECO:0000313" key="14">
    <source>
        <dbReference type="EMBL" id="MBM6672428.1"/>
    </source>
</evidence>
<comment type="pathway">
    <text evidence="1">Nucleotide-sugar biosynthesis; UDP-alpha-D-glucuronate biosynthesis; UDP-alpha-D-glucuronate from UDP-alpha-D-glucose: step 1/1.</text>
</comment>
<feature type="binding site" evidence="12">
    <location>
        <position position="35"/>
    </location>
    <ligand>
        <name>NAD(+)</name>
        <dbReference type="ChEBI" id="CHEBI:57540"/>
    </ligand>
</feature>
<evidence type="ECO:0000256" key="6">
    <source>
        <dbReference type="ARBA" id="ARBA00023027"/>
    </source>
</evidence>
<keyword evidence="5 9" id="KW-0560">Oxidoreductase</keyword>
<comment type="caution">
    <text evidence="14">The sequence shown here is derived from an EMBL/GenBank/DDBJ whole genome shotgun (WGS) entry which is preliminary data.</text>
</comment>
<dbReference type="InterPro" id="IPR014027">
    <property type="entry name" value="UDP-Glc/GDP-Man_DH_C"/>
</dbReference>
<dbReference type="InterPro" id="IPR014026">
    <property type="entry name" value="UDP-Glc/GDP-Man_DH_dimer"/>
</dbReference>
<feature type="binding site" evidence="11">
    <location>
        <begin position="155"/>
        <end position="158"/>
    </location>
    <ligand>
        <name>substrate</name>
    </ligand>
</feature>
<proteinExistence type="inferred from homology"/>
<dbReference type="InterPro" id="IPR017476">
    <property type="entry name" value="UDP-Glc/GDP-Man"/>
</dbReference>